<comment type="similarity">
    <text evidence="1">Belongs to the nitroreductase family.</text>
</comment>
<dbReference type="PANTHER" id="PTHR43673:SF10">
    <property type="entry name" value="NADH DEHYDROGENASE_NAD(P)H NITROREDUCTASE XCC3605-RELATED"/>
    <property type="match status" value="1"/>
</dbReference>
<evidence type="ECO:0000256" key="2">
    <source>
        <dbReference type="ARBA" id="ARBA00023002"/>
    </source>
</evidence>
<dbReference type="RefSeq" id="WP_110816807.1">
    <property type="nucleotide sequence ID" value="NZ_WFKQ01000003.1"/>
</dbReference>
<proteinExistence type="inferred from homology"/>
<accession>A0A844M0I1</accession>
<evidence type="ECO:0000313" key="6">
    <source>
        <dbReference type="Proteomes" id="UP000442109"/>
    </source>
</evidence>
<feature type="compositionally biased region" description="Polar residues" evidence="3">
    <location>
        <begin position="1"/>
        <end position="10"/>
    </location>
</feature>
<dbReference type="Gene3D" id="3.40.109.10">
    <property type="entry name" value="NADH Oxidase"/>
    <property type="match status" value="1"/>
</dbReference>
<dbReference type="PANTHER" id="PTHR43673">
    <property type="entry name" value="NAD(P)H NITROREDUCTASE YDGI-RELATED"/>
    <property type="match status" value="1"/>
</dbReference>
<keyword evidence="2" id="KW-0560">Oxidoreductase</keyword>
<dbReference type="SUPFAM" id="SSF55469">
    <property type="entry name" value="FMN-dependent nitroreductase-like"/>
    <property type="match status" value="1"/>
</dbReference>
<dbReference type="OrthoDB" id="9784375at2"/>
<evidence type="ECO:0000256" key="3">
    <source>
        <dbReference type="SAM" id="MobiDB-lite"/>
    </source>
</evidence>
<feature type="region of interest" description="Disordered" evidence="3">
    <location>
        <begin position="1"/>
        <end position="23"/>
    </location>
</feature>
<sequence length="265" mass="30024">MNNDNSHQDSNANAANLETANNEQVLSPKAPYLEAFKNVVESRRSVRRFTDTPISDDVLRDCLRLAMLAPNSSNLQPWEFYVINTPKKRAKANKICMNQNGARTANRLIAVVARTDTWRDNAKQNIRKFPDGAAPKKVRDYYERIVPLDFLRGPAGIISIAKWGMTKAVRQFKGPVKSPYYTYEDIKNWAMYNTALAAENLILALRAHGFDSCAMGGFDEPALKKLLKLGNHHHVVMMIGAGERADNGIYHSQFRFDYDQFVKEV</sequence>
<dbReference type="AlphaFoldDB" id="A0A844M0I1"/>
<dbReference type="InterPro" id="IPR029479">
    <property type="entry name" value="Nitroreductase"/>
</dbReference>
<reference evidence="5 6" key="1">
    <citation type="journal article" date="2019" name="PLoS ONE">
        <title>Pup mortality in New Zealand sea lions (Phocarctos hookeri) at Enderby Island, Auckland Islands, 2013-18.</title>
        <authorList>
            <person name="Michael S.A."/>
            <person name="Hayman D.T.S."/>
            <person name="Gray R."/>
            <person name="Zhang J."/>
            <person name="Rogers L."/>
            <person name="Roe W.D."/>
        </authorList>
    </citation>
    <scope>NUCLEOTIDE SEQUENCE [LARGE SCALE GENOMIC DNA]</scope>
    <source>
        <strain evidence="5 6">SM868</strain>
    </source>
</reference>
<dbReference type="Proteomes" id="UP000442109">
    <property type="component" value="Unassembled WGS sequence"/>
</dbReference>
<comment type="caution">
    <text evidence="5">The sequence shown here is derived from an EMBL/GenBank/DDBJ whole genome shotgun (WGS) entry which is preliminary data.</text>
</comment>
<dbReference type="EMBL" id="WFKQ01000003">
    <property type="protein sequence ID" value="MUG32255.1"/>
    <property type="molecule type" value="Genomic_DNA"/>
</dbReference>
<dbReference type="InterPro" id="IPR000415">
    <property type="entry name" value="Nitroreductase-like"/>
</dbReference>
<keyword evidence="6" id="KW-1185">Reference proteome</keyword>
<dbReference type="Pfam" id="PF00881">
    <property type="entry name" value="Nitroreductase"/>
    <property type="match status" value="1"/>
</dbReference>
<name>A0A844M0I1_9GAMM</name>
<evidence type="ECO:0000313" key="5">
    <source>
        <dbReference type="EMBL" id="MUG32255.1"/>
    </source>
</evidence>
<evidence type="ECO:0000256" key="1">
    <source>
        <dbReference type="ARBA" id="ARBA00007118"/>
    </source>
</evidence>
<dbReference type="CDD" id="cd02137">
    <property type="entry name" value="MhqN-like"/>
    <property type="match status" value="1"/>
</dbReference>
<organism evidence="5 6">
    <name type="scientific">Psychrobacter sanguinis</name>
    <dbReference type="NCBI Taxonomy" id="861445"/>
    <lineage>
        <taxon>Bacteria</taxon>
        <taxon>Pseudomonadati</taxon>
        <taxon>Pseudomonadota</taxon>
        <taxon>Gammaproteobacteria</taxon>
        <taxon>Moraxellales</taxon>
        <taxon>Moraxellaceae</taxon>
        <taxon>Psychrobacter</taxon>
    </lineage>
</organism>
<feature type="compositionally biased region" description="Low complexity" evidence="3">
    <location>
        <begin position="11"/>
        <end position="23"/>
    </location>
</feature>
<evidence type="ECO:0000259" key="4">
    <source>
        <dbReference type="Pfam" id="PF00881"/>
    </source>
</evidence>
<protein>
    <submittedName>
        <fullName evidence="5">Nitroreductase family protein</fullName>
    </submittedName>
</protein>
<dbReference type="GO" id="GO:0016491">
    <property type="term" value="F:oxidoreductase activity"/>
    <property type="evidence" value="ECO:0007669"/>
    <property type="project" value="UniProtKB-KW"/>
</dbReference>
<gene>
    <name evidence="5" type="ORF">GB996_05550</name>
</gene>
<feature type="domain" description="Nitroreductase" evidence="4">
    <location>
        <begin position="41"/>
        <end position="242"/>
    </location>
</feature>